<evidence type="ECO:0000313" key="3">
    <source>
        <dbReference type="Proteomes" id="UP000562045"/>
    </source>
</evidence>
<sequence length="243" mass="26088">MSPFWVTAFLDSAPDHHQRGVGFWQAATGYALSAPRGAHEEFATLLPPDGDAFLRVQRLHEGADRVHLDLHVGDPRRAADAAVVAGAVEMVDRGDYVVLASPGGQVFCYVDGPAAQRPAPTVHPDGSAARVRQVAIDVPRASYDAELAFWHAITGWAEHPSSVSADFRFLVPPAGRPLQLLLQRLGEEAGPARAHLDWGTTDRAAETERHLGLGARVLAVHSHWTVLADPVGRTYCLTDGPPG</sequence>
<evidence type="ECO:0000313" key="2">
    <source>
        <dbReference type="EMBL" id="NYI46220.1"/>
    </source>
</evidence>
<protein>
    <recommendedName>
        <fullName evidence="1">Glyoxalase-like domain-containing protein</fullName>
    </recommendedName>
</protein>
<gene>
    <name evidence="2" type="ORF">BJ993_003300</name>
</gene>
<dbReference type="PANTHER" id="PTHR35908">
    <property type="entry name" value="HYPOTHETICAL FUSION PROTEIN"/>
    <property type="match status" value="1"/>
</dbReference>
<feature type="domain" description="Glyoxalase-like" evidence="1">
    <location>
        <begin position="133"/>
        <end position="238"/>
    </location>
</feature>
<accession>A0A7Y9ZJU4</accession>
<reference evidence="2 3" key="1">
    <citation type="submission" date="2020-07" db="EMBL/GenBank/DDBJ databases">
        <title>Sequencing the genomes of 1000 actinobacteria strains.</title>
        <authorList>
            <person name="Klenk H.-P."/>
        </authorList>
    </citation>
    <scope>NUCLEOTIDE SEQUENCE [LARGE SCALE GENOMIC DNA]</scope>
    <source>
        <strain evidence="2 3">DSM 15131</strain>
    </source>
</reference>
<dbReference type="EMBL" id="JACBZM010000001">
    <property type="protein sequence ID" value="NYI46220.1"/>
    <property type="molecule type" value="Genomic_DNA"/>
</dbReference>
<proteinExistence type="predicted"/>
<comment type="caution">
    <text evidence="2">The sequence shown here is derived from an EMBL/GenBank/DDBJ whole genome shotgun (WGS) entry which is preliminary data.</text>
</comment>
<name>A0A7Y9ZJU4_9ACTN</name>
<dbReference type="Gene3D" id="3.10.180.10">
    <property type="entry name" value="2,3-Dihydroxybiphenyl 1,2-Dioxygenase, domain 1"/>
    <property type="match status" value="2"/>
</dbReference>
<evidence type="ECO:0000259" key="1">
    <source>
        <dbReference type="Pfam" id="PF18029"/>
    </source>
</evidence>
<dbReference type="Pfam" id="PF18029">
    <property type="entry name" value="Glyoxalase_6"/>
    <property type="match status" value="2"/>
</dbReference>
<dbReference type="Proteomes" id="UP000562045">
    <property type="component" value="Unassembled WGS sequence"/>
</dbReference>
<dbReference type="RefSeq" id="WP_179650033.1">
    <property type="nucleotide sequence ID" value="NZ_JACBZM010000001.1"/>
</dbReference>
<organism evidence="2 3">
    <name type="scientific">Nocardioides aromaticivorans</name>
    <dbReference type="NCBI Taxonomy" id="200618"/>
    <lineage>
        <taxon>Bacteria</taxon>
        <taxon>Bacillati</taxon>
        <taxon>Actinomycetota</taxon>
        <taxon>Actinomycetes</taxon>
        <taxon>Propionibacteriales</taxon>
        <taxon>Nocardioidaceae</taxon>
        <taxon>Nocardioides</taxon>
    </lineage>
</organism>
<feature type="domain" description="Glyoxalase-like" evidence="1">
    <location>
        <begin position="15"/>
        <end position="109"/>
    </location>
</feature>
<dbReference type="InterPro" id="IPR041581">
    <property type="entry name" value="Glyoxalase_6"/>
</dbReference>
<dbReference type="AlphaFoldDB" id="A0A7Y9ZJU4"/>
<dbReference type="PANTHER" id="PTHR35908:SF1">
    <property type="entry name" value="CONSERVED PROTEIN"/>
    <property type="match status" value="1"/>
</dbReference>
<dbReference type="InterPro" id="IPR029068">
    <property type="entry name" value="Glyas_Bleomycin-R_OHBP_Dase"/>
</dbReference>